<organism evidence="4 5">
    <name type="scientific">Amylocarpus encephaloides</name>
    <dbReference type="NCBI Taxonomy" id="45428"/>
    <lineage>
        <taxon>Eukaryota</taxon>
        <taxon>Fungi</taxon>
        <taxon>Dikarya</taxon>
        <taxon>Ascomycota</taxon>
        <taxon>Pezizomycotina</taxon>
        <taxon>Leotiomycetes</taxon>
        <taxon>Helotiales</taxon>
        <taxon>Helotiales incertae sedis</taxon>
        <taxon>Amylocarpus</taxon>
    </lineage>
</organism>
<dbReference type="GO" id="GO:0004343">
    <property type="term" value="F:glucosamine 6-phosphate N-acetyltransferase activity"/>
    <property type="evidence" value="ECO:0007669"/>
    <property type="project" value="UniProtKB-UniRule"/>
</dbReference>
<comment type="caution">
    <text evidence="4">The sequence shown here is derived from an EMBL/GenBank/DDBJ whole genome shotgun (WGS) entry which is preliminary data.</text>
</comment>
<dbReference type="EC" id="2.3.1.4" evidence="1"/>
<proteinExistence type="inferred from homology"/>
<evidence type="ECO:0000256" key="2">
    <source>
        <dbReference type="SAM" id="MobiDB-lite"/>
    </source>
</evidence>
<keyword evidence="1" id="KW-0808">Transferase</keyword>
<feature type="domain" description="N-acetyltransferase" evidence="3">
    <location>
        <begin position="24"/>
        <end position="179"/>
    </location>
</feature>
<feature type="compositionally biased region" description="Polar residues" evidence="2">
    <location>
        <begin position="1"/>
        <end position="10"/>
    </location>
</feature>
<evidence type="ECO:0000313" key="4">
    <source>
        <dbReference type="EMBL" id="KAG9237372.1"/>
    </source>
</evidence>
<dbReference type="PROSITE" id="PS51186">
    <property type="entry name" value="GNAT"/>
    <property type="match status" value="1"/>
</dbReference>
<name>A0A9P8C8H7_9HELO</name>
<comment type="catalytic activity">
    <reaction evidence="1">
        <text>D-glucosamine 6-phosphate + acetyl-CoA = N-acetyl-D-glucosamine 6-phosphate + CoA + H(+)</text>
        <dbReference type="Rhea" id="RHEA:10292"/>
        <dbReference type="ChEBI" id="CHEBI:15378"/>
        <dbReference type="ChEBI" id="CHEBI:57287"/>
        <dbReference type="ChEBI" id="CHEBI:57288"/>
        <dbReference type="ChEBI" id="CHEBI:57513"/>
        <dbReference type="ChEBI" id="CHEBI:58725"/>
        <dbReference type="EC" id="2.3.1.4"/>
    </reaction>
</comment>
<keyword evidence="5" id="KW-1185">Reference proteome</keyword>
<dbReference type="OrthoDB" id="10039976at2759"/>
<dbReference type="CDD" id="cd04301">
    <property type="entry name" value="NAT_SF"/>
    <property type="match status" value="1"/>
</dbReference>
<feature type="region of interest" description="Disordered" evidence="2">
    <location>
        <begin position="1"/>
        <end position="23"/>
    </location>
</feature>
<dbReference type="Pfam" id="PF00583">
    <property type="entry name" value="Acetyltransf_1"/>
    <property type="match status" value="1"/>
</dbReference>
<comment type="pathway">
    <text evidence="1">Nucleotide-sugar biosynthesis; UDP-N-acetyl-alpha-D-glucosamine biosynthesis; N-acetyl-alpha-D-glucosamine 1-phosphate from alpha-D-glucosamine 6-phosphate (route I): step 1/2.</text>
</comment>
<reference evidence="4" key="1">
    <citation type="journal article" date="2021" name="IMA Fungus">
        <title>Genomic characterization of three marine fungi, including Emericellopsis atlantica sp. nov. with signatures of a generalist lifestyle and marine biomass degradation.</title>
        <authorList>
            <person name="Hagestad O.C."/>
            <person name="Hou L."/>
            <person name="Andersen J.H."/>
            <person name="Hansen E.H."/>
            <person name="Altermark B."/>
            <person name="Li C."/>
            <person name="Kuhnert E."/>
            <person name="Cox R.J."/>
            <person name="Crous P.W."/>
            <person name="Spatafora J.W."/>
            <person name="Lail K."/>
            <person name="Amirebrahimi M."/>
            <person name="Lipzen A."/>
            <person name="Pangilinan J."/>
            <person name="Andreopoulos W."/>
            <person name="Hayes R.D."/>
            <person name="Ng V."/>
            <person name="Grigoriev I.V."/>
            <person name="Jackson S.A."/>
            <person name="Sutton T.D.S."/>
            <person name="Dobson A.D.W."/>
            <person name="Rama T."/>
        </authorList>
    </citation>
    <scope>NUCLEOTIDE SEQUENCE</scope>
    <source>
        <strain evidence="4">TRa018bII</strain>
    </source>
</reference>
<evidence type="ECO:0000256" key="1">
    <source>
        <dbReference type="RuleBase" id="RU365086"/>
    </source>
</evidence>
<accession>A0A9P8C8H7</accession>
<dbReference type="InterPro" id="IPR039143">
    <property type="entry name" value="GNPNAT1-like"/>
</dbReference>
<dbReference type="AlphaFoldDB" id="A0A9P8C8H7"/>
<dbReference type="GO" id="GO:0006048">
    <property type="term" value="P:UDP-N-acetylglucosamine biosynthetic process"/>
    <property type="evidence" value="ECO:0007669"/>
    <property type="project" value="UniProtKB-UniRule"/>
</dbReference>
<dbReference type="PANTHER" id="PTHR13355">
    <property type="entry name" value="GLUCOSAMINE 6-PHOSPHATE N-ACETYLTRANSFERASE"/>
    <property type="match status" value="1"/>
</dbReference>
<comment type="similarity">
    <text evidence="1">Belongs to the acetyltransferase family. GNA1 subfamily.</text>
</comment>
<protein>
    <recommendedName>
        <fullName evidence="1">Glucosamine 6-phosphate N-acetyltransferase</fullName>
        <ecNumber evidence="1">2.3.1.4</ecNumber>
    </recommendedName>
</protein>
<dbReference type="Proteomes" id="UP000824998">
    <property type="component" value="Unassembled WGS sequence"/>
</dbReference>
<dbReference type="PANTHER" id="PTHR13355:SF11">
    <property type="entry name" value="GLUCOSAMINE 6-PHOSPHATE N-ACETYLTRANSFERASE"/>
    <property type="match status" value="1"/>
</dbReference>
<sequence length="179" mass="19970">MSSPSDSLFPQSLVPPPDSLPQGYTLRPLRGNDHALGHLDPLRDLAAVGEISETDWRGRFEEMRRAEGVYYVVVIEWEGPGGERRIVGTGTLVVERKFLFKLGIQGHVEDIAIVKAHQGKQLGGALLAALNRIAREVGCYKNILDCSLKNSPFYEKCGFTERGIEMDIYFDEEAREAHV</sequence>
<keyword evidence="1" id="KW-0012">Acyltransferase</keyword>
<gene>
    <name evidence="4" type="ORF">BJ875DRAFT_454023</name>
</gene>
<dbReference type="InterPro" id="IPR016181">
    <property type="entry name" value="Acyl_CoA_acyltransferase"/>
</dbReference>
<dbReference type="Gene3D" id="3.40.630.30">
    <property type="match status" value="1"/>
</dbReference>
<dbReference type="SUPFAM" id="SSF55729">
    <property type="entry name" value="Acyl-CoA N-acyltransferases (Nat)"/>
    <property type="match status" value="1"/>
</dbReference>
<evidence type="ECO:0000313" key="5">
    <source>
        <dbReference type="Proteomes" id="UP000824998"/>
    </source>
</evidence>
<dbReference type="EMBL" id="MU251388">
    <property type="protein sequence ID" value="KAG9237372.1"/>
    <property type="molecule type" value="Genomic_DNA"/>
</dbReference>
<dbReference type="InterPro" id="IPR000182">
    <property type="entry name" value="GNAT_dom"/>
</dbReference>
<evidence type="ECO:0000259" key="3">
    <source>
        <dbReference type="PROSITE" id="PS51186"/>
    </source>
</evidence>